<accession>A0A6J6QD24</accession>
<keyword evidence="1" id="KW-0472">Membrane</keyword>
<name>A0A6J6QD24_9ZZZZ</name>
<reference evidence="2" key="1">
    <citation type="submission" date="2020-05" db="EMBL/GenBank/DDBJ databases">
        <authorList>
            <person name="Chiriac C."/>
            <person name="Salcher M."/>
            <person name="Ghai R."/>
            <person name="Kavagutti S V."/>
        </authorList>
    </citation>
    <scope>NUCLEOTIDE SEQUENCE</scope>
</reference>
<dbReference type="EMBL" id="CAFBLR010000044">
    <property type="protein sequence ID" value="CAB4868926.1"/>
    <property type="molecule type" value="Genomic_DNA"/>
</dbReference>
<dbReference type="PANTHER" id="PTHR41386">
    <property type="entry name" value="INTEGRAL MEMBRANE PROTEIN-RELATED"/>
    <property type="match status" value="1"/>
</dbReference>
<evidence type="ECO:0000313" key="5">
    <source>
        <dbReference type="EMBL" id="CAB5060597.1"/>
    </source>
</evidence>
<feature type="transmembrane region" description="Helical" evidence="1">
    <location>
        <begin position="95"/>
        <end position="117"/>
    </location>
</feature>
<evidence type="ECO:0000313" key="3">
    <source>
        <dbReference type="EMBL" id="CAB4741097.1"/>
    </source>
</evidence>
<dbReference type="InterPro" id="IPR010406">
    <property type="entry name" value="DUF1003"/>
</dbReference>
<gene>
    <name evidence="2" type="ORF">UFOPK2602_00998</name>
    <name evidence="3" type="ORF">UFOPK2806_00384</name>
    <name evidence="4" type="ORF">UFOPK3417_00641</name>
    <name evidence="5" type="ORF">UFOPK4306_00978</name>
</gene>
<keyword evidence="1" id="KW-1133">Transmembrane helix</keyword>
<feature type="transmembrane region" description="Helical" evidence="1">
    <location>
        <begin position="67"/>
        <end position="89"/>
    </location>
</feature>
<organism evidence="2">
    <name type="scientific">freshwater metagenome</name>
    <dbReference type="NCBI Taxonomy" id="449393"/>
    <lineage>
        <taxon>unclassified sequences</taxon>
        <taxon>metagenomes</taxon>
        <taxon>ecological metagenomes</taxon>
    </lineage>
</organism>
<evidence type="ECO:0000256" key="1">
    <source>
        <dbReference type="SAM" id="Phobius"/>
    </source>
</evidence>
<dbReference type="AlphaFoldDB" id="A0A6J6QD24"/>
<protein>
    <submittedName>
        <fullName evidence="2">Unannotated protein</fullName>
    </submittedName>
</protein>
<sequence length="173" mass="19702">MTDTHVHETGSCPACQLIDGIDGLQDGKMFKLGHWRVADEHVRFERMRAVQDRTADRITGFAGSLRFVYIHLVWFGLWIAVNVGLIGASLRFDRFPFGLLTMVVSLEAIFLATFVMVSQNRQALRSEIRAQVDFESNLQSLIWSVHIGQKLGLDINHIEELCRDVVSESRETR</sequence>
<evidence type="ECO:0000313" key="2">
    <source>
        <dbReference type="EMBL" id="CAB4708392.1"/>
    </source>
</evidence>
<dbReference type="Pfam" id="PF06210">
    <property type="entry name" value="DUF1003"/>
    <property type="match status" value="1"/>
</dbReference>
<evidence type="ECO:0000313" key="4">
    <source>
        <dbReference type="EMBL" id="CAB4868926.1"/>
    </source>
</evidence>
<dbReference type="EMBL" id="CAEZXX010000058">
    <property type="protein sequence ID" value="CAB4708392.1"/>
    <property type="molecule type" value="Genomic_DNA"/>
</dbReference>
<dbReference type="EMBL" id="CAEZYY010000003">
    <property type="protein sequence ID" value="CAB4741097.1"/>
    <property type="molecule type" value="Genomic_DNA"/>
</dbReference>
<keyword evidence="1" id="KW-0812">Transmembrane</keyword>
<dbReference type="EMBL" id="CAFBQP010000031">
    <property type="protein sequence ID" value="CAB5060597.1"/>
    <property type="molecule type" value="Genomic_DNA"/>
</dbReference>
<proteinExistence type="predicted"/>
<dbReference type="PANTHER" id="PTHR41386:SF1">
    <property type="entry name" value="MEMBRANE PROTEIN"/>
    <property type="match status" value="1"/>
</dbReference>